<proteinExistence type="inferred from homology"/>
<evidence type="ECO:0000313" key="4">
    <source>
        <dbReference type="Proteomes" id="UP000594121"/>
    </source>
</evidence>
<dbReference type="AlphaFoldDB" id="A0A7L9FEM5"/>
<dbReference type="GO" id="GO:0019509">
    <property type="term" value="P:L-methionine salvage from methylthioadenosine"/>
    <property type="evidence" value="ECO:0007669"/>
    <property type="project" value="TreeGrafter"/>
</dbReference>
<dbReference type="PANTHER" id="PTHR43475">
    <property type="entry name" value="METHYLTHIORIBOSE-1-PHOSPHATE ISOMERASE"/>
    <property type="match status" value="1"/>
</dbReference>
<dbReference type="SUPFAM" id="SSF100950">
    <property type="entry name" value="NagB/RpiA/CoA transferase-like"/>
    <property type="match status" value="1"/>
</dbReference>
<comment type="similarity">
    <text evidence="1">Belongs to the eIF-2B alpha/beta/delta subunits family.</text>
</comment>
<reference evidence="3 4" key="1">
    <citation type="submission" date="2020-10" db="EMBL/GenBank/DDBJ databases">
        <title>Thermofilum lucidum 3507LT sp. nov. a novel member of Thermofilaceae family isolated from Chile hot spring, and proposal of description order Thermofilales.</title>
        <authorList>
            <person name="Zayulina K.S."/>
            <person name="Elcheninov A.G."/>
            <person name="Toshchakov S.V."/>
            <person name="Kublanov I.V."/>
        </authorList>
    </citation>
    <scope>NUCLEOTIDE SEQUENCE [LARGE SCALE GENOMIC DNA]</scope>
    <source>
        <strain evidence="3 4">3507LT</strain>
    </source>
</reference>
<name>A0A7L9FEM5_9CREN</name>
<dbReference type="PANTHER" id="PTHR43475:SF2">
    <property type="entry name" value="RIBOSE 1,5-BISPHOSPHATE ISOMERASE"/>
    <property type="match status" value="1"/>
</dbReference>
<dbReference type="KEGG" id="thel:IG193_05630"/>
<dbReference type="Pfam" id="PF01008">
    <property type="entry name" value="IF-2B"/>
    <property type="match status" value="1"/>
</dbReference>
<sequence>MTSEEVIENIRTGRIHGSTEVVFYALDQMLEVLRRERRPDRFAQFALLVVKARPTSALLMNAVREVSKLVLDSQGEPIDAIVEKVSKKVEELKSRIRNAIEEASSIAEKRIESGDTILTASYSVFVRKSVEKALRRGKDIKVIVTESRPGGEGVRLASELAGLGCDVTLIVDSAVRFVMKNVDKVLLGSESVTANGANVNKVGSSQMALAAHEARVRVFVVTSILKFSPETLVGEIVEIPEADTQEIKSQLEQKGIKGVKVRAPLFDVTPPEYIDAIITEKGLVAPSFVIMTVRDLYGWPPKLVPLEGMLHKLSMVEGYDG</sequence>
<evidence type="ECO:0000256" key="1">
    <source>
        <dbReference type="RuleBase" id="RU003814"/>
    </source>
</evidence>
<gene>
    <name evidence="3" type="ORF">IG193_05630</name>
</gene>
<dbReference type="Gene3D" id="3.40.50.10470">
    <property type="entry name" value="Translation initiation factor eif-2b, domain 2"/>
    <property type="match status" value="1"/>
</dbReference>
<keyword evidence="2" id="KW-0175">Coiled coil</keyword>
<dbReference type="GeneID" id="59149356"/>
<dbReference type="InterPro" id="IPR000649">
    <property type="entry name" value="IF-2B-related"/>
</dbReference>
<feature type="coiled-coil region" evidence="2">
    <location>
        <begin position="82"/>
        <end position="109"/>
    </location>
</feature>
<organism evidence="3 4">
    <name type="scientific">Infirmifilum lucidum</name>
    <dbReference type="NCBI Taxonomy" id="2776706"/>
    <lineage>
        <taxon>Archaea</taxon>
        <taxon>Thermoproteota</taxon>
        <taxon>Thermoprotei</taxon>
        <taxon>Thermofilales</taxon>
        <taxon>Thermofilaceae</taxon>
        <taxon>Infirmifilum</taxon>
    </lineage>
</organism>
<dbReference type="InterPro" id="IPR042529">
    <property type="entry name" value="IF_2B-like_C"/>
</dbReference>
<dbReference type="InParanoid" id="A0A7L9FEM5"/>
<keyword evidence="4" id="KW-1185">Reference proteome</keyword>
<dbReference type="EMBL" id="CP062310">
    <property type="protein sequence ID" value="QOJ78250.1"/>
    <property type="molecule type" value="Genomic_DNA"/>
</dbReference>
<protein>
    <submittedName>
        <fullName evidence="3">Uncharacterized protein</fullName>
    </submittedName>
</protein>
<evidence type="ECO:0000313" key="3">
    <source>
        <dbReference type="EMBL" id="QOJ78250.1"/>
    </source>
</evidence>
<dbReference type="Gene3D" id="1.20.120.420">
    <property type="entry name" value="translation initiation factor eif-2b, domain 1"/>
    <property type="match status" value="1"/>
</dbReference>
<dbReference type="RefSeq" id="WP_192818222.1">
    <property type="nucleotide sequence ID" value="NZ_CP062310.1"/>
</dbReference>
<accession>A0A7L9FEM5</accession>
<dbReference type="InterPro" id="IPR037171">
    <property type="entry name" value="NagB/RpiA_transferase-like"/>
</dbReference>
<evidence type="ECO:0000256" key="2">
    <source>
        <dbReference type="SAM" id="Coils"/>
    </source>
</evidence>
<dbReference type="Proteomes" id="UP000594121">
    <property type="component" value="Chromosome"/>
</dbReference>
<dbReference type="GO" id="GO:0046523">
    <property type="term" value="F:S-methyl-5-thioribose-1-phosphate isomerase activity"/>
    <property type="evidence" value="ECO:0007669"/>
    <property type="project" value="TreeGrafter"/>
</dbReference>
<dbReference type="InterPro" id="IPR027363">
    <property type="entry name" value="M1Pi_N"/>
</dbReference>